<organism evidence="1 2">
    <name type="scientific">Mycolicibacterium chitae</name>
    <name type="common">Mycobacterium chitae</name>
    <dbReference type="NCBI Taxonomy" id="1792"/>
    <lineage>
        <taxon>Bacteria</taxon>
        <taxon>Bacillati</taxon>
        <taxon>Actinomycetota</taxon>
        <taxon>Actinomycetes</taxon>
        <taxon>Mycobacteriales</taxon>
        <taxon>Mycobacteriaceae</taxon>
        <taxon>Mycolicibacterium</taxon>
    </lineage>
</organism>
<reference evidence="1 2" key="1">
    <citation type="submission" date="2018-12" db="EMBL/GenBank/DDBJ databases">
        <authorList>
            <consortium name="Pathogen Informatics"/>
        </authorList>
    </citation>
    <scope>NUCLEOTIDE SEQUENCE [LARGE SCALE GENOMIC DNA]</scope>
    <source>
        <strain evidence="1 2">NCTC10485</strain>
    </source>
</reference>
<proteinExistence type="predicted"/>
<evidence type="ECO:0000313" key="1">
    <source>
        <dbReference type="EMBL" id="VEG48280.1"/>
    </source>
</evidence>
<dbReference type="Proteomes" id="UP000282551">
    <property type="component" value="Chromosome"/>
</dbReference>
<evidence type="ECO:0000313" key="2">
    <source>
        <dbReference type="Proteomes" id="UP000282551"/>
    </source>
</evidence>
<keyword evidence="2" id="KW-1185">Reference proteome</keyword>
<accession>A0A3S4T134</accession>
<dbReference type="AlphaFoldDB" id="A0A3S4T134"/>
<sequence length="154" mass="16493">MAKLASRLDPVLTAEVTSPGVAGGAAFELILVAALGRAIARTVGSGALIVELDGEQSSRRRRLECSDLRGPVPADPLAAVTRADTAVAGQAWVSYRSTVSGTTPPEGHLLALHARRGADVIYLNWWYDTRSFDRHTVEEFDEQLPLVLIEVVSS</sequence>
<protein>
    <submittedName>
        <fullName evidence="1">Beta-ketoacyl synthase</fullName>
    </submittedName>
</protein>
<gene>
    <name evidence="1" type="ORF">NCTC10485_02574</name>
</gene>
<dbReference type="EMBL" id="LR134355">
    <property type="protein sequence ID" value="VEG48280.1"/>
    <property type="molecule type" value="Genomic_DNA"/>
</dbReference>
<name>A0A3S4T134_MYCCI</name>